<comment type="caution">
    <text evidence="2">The sequence shown here is derived from an EMBL/GenBank/DDBJ whole genome shotgun (WGS) entry which is preliminary data.</text>
</comment>
<reference evidence="2 3" key="1">
    <citation type="submission" date="2021-07" db="EMBL/GenBank/DDBJ databases">
        <title>Paenibacillus radiodurans sp. nov., isolated from the southeastern edge of Tengger Desert.</title>
        <authorList>
            <person name="Zhang G."/>
        </authorList>
    </citation>
    <scope>NUCLEOTIDE SEQUENCE [LARGE SCALE GENOMIC DNA]</scope>
    <source>
        <strain evidence="2 3">CCM 7311</strain>
    </source>
</reference>
<dbReference type="Gene3D" id="3.20.20.190">
    <property type="entry name" value="Phosphatidylinositol (PI) phosphodiesterase"/>
    <property type="match status" value="1"/>
</dbReference>
<dbReference type="InterPro" id="IPR017946">
    <property type="entry name" value="PLC-like_Pdiesterase_TIM-brl"/>
</dbReference>
<organism evidence="2 3">
    <name type="scientific">Paenibacillus sepulcri</name>
    <dbReference type="NCBI Taxonomy" id="359917"/>
    <lineage>
        <taxon>Bacteria</taxon>
        <taxon>Bacillati</taxon>
        <taxon>Bacillota</taxon>
        <taxon>Bacilli</taxon>
        <taxon>Bacillales</taxon>
        <taxon>Paenibacillaceae</taxon>
        <taxon>Paenibacillus</taxon>
    </lineage>
</organism>
<dbReference type="PROSITE" id="PS51704">
    <property type="entry name" value="GP_PDE"/>
    <property type="match status" value="1"/>
</dbReference>
<gene>
    <name evidence="2" type="ORF">K0U00_05220</name>
</gene>
<sequence>MNQESKGKTFLNFAHRGASGYCPENTMAAFEKGLELGANGIETDVQMTADGRLVLIHDETLVRTTNGAGRVMDLSWDEIRTKDAGSWFGSEFHGASVPVIEELFELAKDRDVILNVELKNSLYPYPGMEEALVRSIREFGLESQVIVSSFNHYSLAHFKKLAPDMRTAILYSAILHEPWTYAALIGSDALHPPYRAVTAEWVKEAGKHGTVYHPYTVNDIATMQTLIDIGVAGIITDYPDRLAALIGGGAGTGVR</sequence>
<dbReference type="CDD" id="cd08563">
    <property type="entry name" value="GDPD_TtGDE_like"/>
    <property type="match status" value="1"/>
</dbReference>
<dbReference type="PANTHER" id="PTHR46211:SF1">
    <property type="entry name" value="GLYCEROPHOSPHODIESTER PHOSPHODIESTERASE, CYTOPLASMIC"/>
    <property type="match status" value="1"/>
</dbReference>
<accession>A0ABS7BXR4</accession>
<dbReference type="InterPro" id="IPR030395">
    <property type="entry name" value="GP_PDE_dom"/>
</dbReference>
<evidence type="ECO:0000313" key="3">
    <source>
        <dbReference type="Proteomes" id="UP001519887"/>
    </source>
</evidence>
<name>A0ABS7BXR4_9BACL</name>
<evidence type="ECO:0000259" key="1">
    <source>
        <dbReference type="PROSITE" id="PS51704"/>
    </source>
</evidence>
<evidence type="ECO:0000313" key="2">
    <source>
        <dbReference type="EMBL" id="MBW7453435.1"/>
    </source>
</evidence>
<protein>
    <submittedName>
        <fullName evidence="2">Glycerophosphodiester phosphodiesterase</fullName>
    </submittedName>
</protein>
<proteinExistence type="predicted"/>
<keyword evidence="3" id="KW-1185">Reference proteome</keyword>
<dbReference type="PANTHER" id="PTHR46211">
    <property type="entry name" value="GLYCEROPHOSPHORYL DIESTER PHOSPHODIESTERASE"/>
    <property type="match status" value="1"/>
</dbReference>
<feature type="domain" description="GP-PDE" evidence="1">
    <location>
        <begin position="10"/>
        <end position="246"/>
    </location>
</feature>
<dbReference type="SUPFAM" id="SSF51695">
    <property type="entry name" value="PLC-like phosphodiesterases"/>
    <property type="match status" value="1"/>
</dbReference>
<dbReference type="RefSeq" id="WP_210045332.1">
    <property type="nucleotide sequence ID" value="NZ_JBHLVU010000010.1"/>
</dbReference>
<dbReference type="Pfam" id="PF03009">
    <property type="entry name" value="GDPD"/>
    <property type="match status" value="1"/>
</dbReference>
<dbReference type="EMBL" id="JAHZIK010000074">
    <property type="protein sequence ID" value="MBW7453435.1"/>
    <property type="molecule type" value="Genomic_DNA"/>
</dbReference>
<dbReference type="Proteomes" id="UP001519887">
    <property type="component" value="Unassembled WGS sequence"/>
</dbReference>